<dbReference type="AlphaFoldDB" id="A0A6B8W6M3"/>
<gene>
    <name evidence="6" type="primary">rutR</name>
    <name evidence="6" type="ORF">COCCU_11800</name>
</gene>
<accession>A0A6B8W6M3</accession>
<proteinExistence type="predicted"/>
<dbReference type="PANTHER" id="PTHR30055">
    <property type="entry name" value="HTH-TYPE TRANSCRIPTIONAL REGULATOR RUTR"/>
    <property type="match status" value="1"/>
</dbReference>
<dbReference type="PANTHER" id="PTHR30055:SF234">
    <property type="entry name" value="HTH-TYPE TRANSCRIPTIONAL REGULATOR BETI"/>
    <property type="match status" value="1"/>
</dbReference>
<dbReference type="InterPro" id="IPR050109">
    <property type="entry name" value="HTH-type_TetR-like_transc_reg"/>
</dbReference>
<feature type="DNA-binding region" description="H-T-H motif" evidence="4">
    <location>
        <begin position="26"/>
        <end position="45"/>
    </location>
</feature>
<evidence type="ECO:0000256" key="1">
    <source>
        <dbReference type="ARBA" id="ARBA00023015"/>
    </source>
</evidence>
<dbReference type="Pfam" id="PF17937">
    <property type="entry name" value="TetR_C_28"/>
    <property type="match status" value="1"/>
</dbReference>
<dbReference type="InterPro" id="IPR001647">
    <property type="entry name" value="HTH_TetR"/>
</dbReference>
<dbReference type="InterPro" id="IPR041479">
    <property type="entry name" value="TetR_CgmR_C"/>
</dbReference>
<evidence type="ECO:0000256" key="2">
    <source>
        <dbReference type="ARBA" id="ARBA00023125"/>
    </source>
</evidence>
<dbReference type="InterPro" id="IPR009057">
    <property type="entry name" value="Homeodomain-like_sf"/>
</dbReference>
<feature type="domain" description="HTH tetR-type" evidence="5">
    <location>
        <begin position="3"/>
        <end position="63"/>
    </location>
</feature>
<evidence type="ECO:0000256" key="4">
    <source>
        <dbReference type="PROSITE-ProRule" id="PRU00335"/>
    </source>
</evidence>
<dbReference type="Gene3D" id="1.10.357.10">
    <property type="entry name" value="Tetracycline Repressor, domain 2"/>
    <property type="match status" value="1"/>
</dbReference>
<dbReference type="EMBL" id="CP046455">
    <property type="protein sequence ID" value="QGU08261.1"/>
    <property type="molecule type" value="Genomic_DNA"/>
</dbReference>
<dbReference type="SUPFAM" id="SSF48498">
    <property type="entry name" value="Tetracyclin repressor-like, C-terminal domain"/>
    <property type="match status" value="1"/>
</dbReference>
<dbReference type="GO" id="GO:0003700">
    <property type="term" value="F:DNA-binding transcription factor activity"/>
    <property type="evidence" value="ECO:0007669"/>
    <property type="project" value="TreeGrafter"/>
</dbReference>
<dbReference type="InterPro" id="IPR036271">
    <property type="entry name" value="Tet_transcr_reg_TetR-rel_C_sf"/>
</dbReference>
<evidence type="ECO:0000256" key="3">
    <source>
        <dbReference type="ARBA" id="ARBA00023163"/>
    </source>
</evidence>
<dbReference type="SUPFAM" id="SSF46689">
    <property type="entry name" value="Homeodomain-like"/>
    <property type="match status" value="1"/>
</dbReference>
<keyword evidence="2 4" id="KW-0238">DNA-binding</keyword>
<dbReference type="PROSITE" id="PS50977">
    <property type="entry name" value="HTH_TETR_2"/>
    <property type="match status" value="1"/>
</dbReference>
<dbReference type="GO" id="GO:0000976">
    <property type="term" value="F:transcription cis-regulatory region binding"/>
    <property type="evidence" value="ECO:0007669"/>
    <property type="project" value="TreeGrafter"/>
</dbReference>
<name>A0A6B8W6M3_9CORY</name>
<organism evidence="6 7">
    <name type="scientific">Corynebacterium occultum</name>
    <dbReference type="NCBI Taxonomy" id="2675219"/>
    <lineage>
        <taxon>Bacteria</taxon>
        <taxon>Bacillati</taxon>
        <taxon>Actinomycetota</taxon>
        <taxon>Actinomycetes</taxon>
        <taxon>Mycobacteriales</taxon>
        <taxon>Corynebacteriaceae</taxon>
        <taxon>Corynebacterium</taxon>
    </lineage>
</organism>
<evidence type="ECO:0000313" key="7">
    <source>
        <dbReference type="Proteomes" id="UP000424462"/>
    </source>
</evidence>
<dbReference type="KEGG" id="cok:COCCU_11800"/>
<keyword evidence="3" id="KW-0804">Transcription</keyword>
<dbReference type="Pfam" id="PF00440">
    <property type="entry name" value="TetR_N"/>
    <property type="match status" value="1"/>
</dbReference>
<keyword evidence="7" id="KW-1185">Reference proteome</keyword>
<dbReference type="Proteomes" id="UP000424462">
    <property type="component" value="Chromosome"/>
</dbReference>
<dbReference type="RefSeq" id="WP_156231679.1">
    <property type="nucleotide sequence ID" value="NZ_CP046455.1"/>
</dbReference>
<dbReference type="PRINTS" id="PR00455">
    <property type="entry name" value="HTHTETR"/>
</dbReference>
<evidence type="ECO:0000259" key="5">
    <source>
        <dbReference type="PROSITE" id="PS50977"/>
    </source>
</evidence>
<sequence>MRPNKKEQILRTAVQMIGAHGLEALTFESLAEASGFSKSGLIYHFPSRHELLLSIHRHLAQEWEEDLISFAGGPAAEMNQATRLRASVLSMSQTATRADLLVALDAPSHPDFRAVWATVNQRWMPSPMQINDDPTRRAAYLVQLMADGLWVHDHIHEDPLTPEQRGALAEAILAMIPEG</sequence>
<protein>
    <submittedName>
        <fullName evidence="6">HTH-type transcriptional regulator RutR</fullName>
    </submittedName>
</protein>
<evidence type="ECO:0000313" key="6">
    <source>
        <dbReference type="EMBL" id="QGU08261.1"/>
    </source>
</evidence>
<keyword evidence="1" id="KW-0805">Transcription regulation</keyword>
<reference evidence="6 7" key="1">
    <citation type="submission" date="2019-11" db="EMBL/GenBank/DDBJ databases">
        <title>Complete genome sequence of Corynebacterium kalinowskii 1959, a novel Corynebacterium species isolated from soil of a small paddock in Vilsendorf, Germany.</title>
        <authorList>
            <person name="Schaffert L."/>
            <person name="Ruwe M."/>
            <person name="Milse J."/>
            <person name="Hanuschka K."/>
            <person name="Ortseifen V."/>
            <person name="Droste J."/>
            <person name="Brandt D."/>
            <person name="Schlueter L."/>
            <person name="Kutter Y."/>
            <person name="Vinke S."/>
            <person name="Viehoefer P."/>
            <person name="Jacob L."/>
            <person name="Luebke N.-C."/>
            <person name="Schulte-Berndt E."/>
            <person name="Hain C."/>
            <person name="Linder M."/>
            <person name="Schmidt P."/>
            <person name="Wollenschlaeger L."/>
            <person name="Luttermann T."/>
            <person name="Thieme E."/>
            <person name="Hassa J."/>
            <person name="Haak M."/>
            <person name="Wittchen M."/>
            <person name="Mentz A."/>
            <person name="Persicke M."/>
            <person name="Busche T."/>
            <person name="Ruckert C."/>
        </authorList>
    </citation>
    <scope>NUCLEOTIDE SEQUENCE [LARGE SCALE GENOMIC DNA]</scope>
    <source>
        <strain evidence="6 7">2039</strain>
    </source>
</reference>